<protein>
    <submittedName>
        <fullName evidence="1">Uncharacterized protein</fullName>
    </submittedName>
</protein>
<sequence>MLLLLFLIQSSSSQVTQTGECDIDVSKRIRIGNQQITPVECMSDEQEAFACYDSSYGCYRSKNDIVGFIYKHGDSGAFDLFDSESEENAAMDIQVCSKLCLRNSDCKGFTLASFKHLGRYCHLKNKRFKRTTGWVTTMVSYDRYAVKVSSCETGECTETTLQTYSKDAVTCKSYCESNPACNYYSLTPSGCQLKDKCTVYKNAANSFSCTKTVALVSKSIYFNENSLTNVSDSDESTCVWLKPSPFVLRYPFPQVDAQLNSLTLTIKGSQLSCMAEKLDLININSLFVYIPLERVYTTSFTGSFKICELLSSSSIECTYICDCQERYCEGIYVNAFSKDGGPRVCEIQI</sequence>
<organism evidence="1 2">
    <name type="scientific">Dimorphilus gyrociliatus</name>
    <dbReference type="NCBI Taxonomy" id="2664684"/>
    <lineage>
        <taxon>Eukaryota</taxon>
        <taxon>Metazoa</taxon>
        <taxon>Spiralia</taxon>
        <taxon>Lophotrochozoa</taxon>
        <taxon>Annelida</taxon>
        <taxon>Polychaeta</taxon>
        <taxon>Polychaeta incertae sedis</taxon>
        <taxon>Dinophilidae</taxon>
        <taxon>Dimorphilus</taxon>
    </lineage>
</organism>
<name>A0A7I8W878_9ANNE</name>
<dbReference type="EMBL" id="CAJFCJ010000020">
    <property type="protein sequence ID" value="CAD5124165.1"/>
    <property type="molecule type" value="Genomic_DNA"/>
</dbReference>
<keyword evidence="2" id="KW-1185">Reference proteome</keyword>
<dbReference type="Proteomes" id="UP000549394">
    <property type="component" value="Unassembled WGS sequence"/>
</dbReference>
<comment type="caution">
    <text evidence="1">The sequence shown here is derived from an EMBL/GenBank/DDBJ whole genome shotgun (WGS) entry which is preliminary data.</text>
</comment>
<evidence type="ECO:0000313" key="1">
    <source>
        <dbReference type="EMBL" id="CAD5124165.1"/>
    </source>
</evidence>
<dbReference type="AlphaFoldDB" id="A0A7I8W878"/>
<evidence type="ECO:0000313" key="2">
    <source>
        <dbReference type="Proteomes" id="UP000549394"/>
    </source>
</evidence>
<reference evidence="1 2" key="1">
    <citation type="submission" date="2020-08" db="EMBL/GenBank/DDBJ databases">
        <authorList>
            <person name="Hejnol A."/>
        </authorList>
    </citation>
    <scope>NUCLEOTIDE SEQUENCE [LARGE SCALE GENOMIC DNA]</scope>
</reference>
<proteinExistence type="predicted"/>
<accession>A0A7I8W878</accession>
<dbReference type="Gene3D" id="3.50.4.10">
    <property type="entry name" value="Hepatocyte Growth Factor"/>
    <property type="match status" value="1"/>
</dbReference>
<gene>
    <name evidence="1" type="ORF">DGYR_LOCUS11746</name>
</gene>